<evidence type="ECO:0000313" key="5">
    <source>
        <dbReference type="EMBL" id="QDK19867.1"/>
    </source>
</evidence>
<dbReference type="Proteomes" id="UP000317812">
    <property type="component" value="Chromosome"/>
</dbReference>
<dbReference type="InterPro" id="IPR050325">
    <property type="entry name" value="Prot/Nucl_acid_deglycase"/>
</dbReference>
<evidence type="ECO:0000256" key="1">
    <source>
        <dbReference type="ARBA" id="ARBA00023016"/>
    </source>
</evidence>
<dbReference type="GO" id="GO:0005737">
    <property type="term" value="C:cytoplasm"/>
    <property type="evidence" value="ECO:0007669"/>
    <property type="project" value="TreeGrafter"/>
</dbReference>
<dbReference type="EMBL" id="CP035382">
    <property type="protein sequence ID" value="QDK19867.1"/>
    <property type="molecule type" value="Genomic_DNA"/>
</dbReference>
<protein>
    <submittedName>
        <fullName evidence="5">Type 1 glutamine amidotransferase domain-containing protein</fullName>
    </submittedName>
</protein>
<dbReference type="GO" id="GO:0019243">
    <property type="term" value="P:methylglyoxal catabolic process to D-lactate via S-lactoyl-glutathione"/>
    <property type="evidence" value="ECO:0007669"/>
    <property type="project" value="TreeGrafter"/>
</dbReference>
<dbReference type="PANTHER" id="PTHR48094:SF11">
    <property type="entry name" value="GLUTATHIONE-INDEPENDENT GLYOXALASE HSP31-RELATED"/>
    <property type="match status" value="1"/>
</dbReference>
<keyword evidence="2" id="KW-0456">Lyase</keyword>
<evidence type="ECO:0000256" key="3">
    <source>
        <dbReference type="ARBA" id="ARBA00038493"/>
    </source>
</evidence>
<proteinExistence type="inferred from homology"/>
<evidence type="ECO:0000313" key="6">
    <source>
        <dbReference type="Proteomes" id="UP000317812"/>
    </source>
</evidence>
<keyword evidence="5" id="KW-0315">Glutamine amidotransferase</keyword>
<dbReference type="SUPFAM" id="SSF52317">
    <property type="entry name" value="Class I glutamine amidotransferase-like"/>
    <property type="match status" value="1"/>
</dbReference>
<evidence type="ECO:0000256" key="2">
    <source>
        <dbReference type="ARBA" id="ARBA00023239"/>
    </source>
</evidence>
<dbReference type="GO" id="GO:0019172">
    <property type="term" value="F:glyoxalase III activity"/>
    <property type="evidence" value="ECO:0007669"/>
    <property type="project" value="TreeGrafter"/>
</dbReference>
<dbReference type="InterPro" id="IPR029062">
    <property type="entry name" value="Class_I_gatase-like"/>
</dbReference>
<dbReference type="Pfam" id="PF01965">
    <property type="entry name" value="DJ-1_PfpI"/>
    <property type="match status" value="1"/>
</dbReference>
<feature type="domain" description="DJ-1/PfpI" evidence="4">
    <location>
        <begin position="25"/>
        <end position="222"/>
    </location>
</feature>
<keyword evidence="1" id="KW-0346">Stress response</keyword>
<name>A0AAP9ALG6_9ENTR</name>
<dbReference type="RefSeq" id="WP_142488812.1">
    <property type="nucleotide sequence ID" value="NZ_CP035382.1"/>
</dbReference>
<dbReference type="AlphaFoldDB" id="A0AAP9ALG6"/>
<accession>A0AAP9ALG6</accession>
<sequence>MKVLMVLTSHSDLGNTGKKTGFWLEEFAAPYYIFKDAGAEVVLASPAGGQPPLDPKSDSADFQTELTQRFKADPAAQHELANTLKLDSVRQEDFDTVFYPGGHGPLWDLAESRTSIALIEAFNRAGKPTGFVCHAPGVLRHVEAASGEPLVKGRQVTGFTNGEEADVELTDIVPFLVEDELIALGAHYQKGPNWGSYIVEDGTLITGQNPASSEDVAKALVKALR</sequence>
<dbReference type="Gene3D" id="3.40.50.880">
    <property type="match status" value="1"/>
</dbReference>
<organism evidence="5 6">
    <name type="scientific">Leclercia adecarboxylata</name>
    <dbReference type="NCBI Taxonomy" id="83655"/>
    <lineage>
        <taxon>Bacteria</taxon>
        <taxon>Pseudomonadati</taxon>
        <taxon>Pseudomonadota</taxon>
        <taxon>Gammaproteobacteria</taxon>
        <taxon>Enterobacterales</taxon>
        <taxon>Enterobacteriaceae</taxon>
        <taxon>Leclercia</taxon>
    </lineage>
</organism>
<reference evidence="5 6" key="1">
    <citation type="submission" date="2019-01" db="EMBL/GenBank/DDBJ databases">
        <title>Florfenicol resistance in Enterobacteriaceae and whole-genome sequence analysis of florfenicol-resistant Leclercia adecarboxylata strain R25.</title>
        <authorList>
            <person name="Bao Q."/>
            <person name="Ying Y."/>
        </authorList>
    </citation>
    <scope>NUCLEOTIDE SEQUENCE [LARGE SCALE GENOMIC DNA]</scope>
    <source>
        <strain evidence="5 6">R25</strain>
    </source>
</reference>
<comment type="similarity">
    <text evidence="3">Belongs to the peptidase C56 family. HSP31-like subfamily.</text>
</comment>
<evidence type="ECO:0000259" key="4">
    <source>
        <dbReference type="Pfam" id="PF01965"/>
    </source>
</evidence>
<gene>
    <name evidence="5" type="ORF">ES815_16835</name>
</gene>
<dbReference type="PANTHER" id="PTHR48094">
    <property type="entry name" value="PROTEIN/NUCLEIC ACID DEGLYCASE DJ-1-RELATED"/>
    <property type="match status" value="1"/>
</dbReference>
<dbReference type="InterPro" id="IPR002818">
    <property type="entry name" value="DJ-1/PfpI"/>
</dbReference>
<dbReference type="CDD" id="cd03141">
    <property type="entry name" value="GATase1_Hsp31_like"/>
    <property type="match status" value="1"/>
</dbReference>